<dbReference type="RefSeq" id="WP_099215088.1">
    <property type="nucleotide sequence ID" value="NZ_JAUYVU010000001.1"/>
</dbReference>
<reference evidence="1 4" key="3">
    <citation type="submission" date="2023-07" db="EMBL/GenBank/DDBJ databases">
        <title>Genome content predicts the carbon catabolic preferences of heterotrophic bacteria.</title>
        <authorList>
            <person name="Gralka M."/>
        </authorList>
    </citation>
    <scope>NUCLEOTIDE SEQUENCE [LARGE SCALE GENOMIC DNA]</scope>
    <source>
        <strain evidence="1 4">4G03</strain>
    </source>
</reference>
<evidence type="ECO:0000313" key="4">
    <source>
        <dbReference type="Proteomes" id="UP001242342"/>
    </source>
</evidence>
<dbReference type="EMBL" id="JAUYVU010000001">
    <property type="protein sequence ID" value="MDP2540241.1"/>
    <property type="molecule type" value="Genomic_DNA"/>
</dbReference>
<dbReference type="InterPro" id="IPR014984">
    <property type="entry name" value="HopJ"/>
</dbReference>
<comment type="caution">
    <text evidence="2">The sequence shown here is derived from an EMBL/GenBank/DDBJ whole genome shotgun (WGS) entry which is preliminary data.</text>
</comment>
<dbReference type="Proteomes" id="UP000222163">
    <property type="component" value="Unassembled WGS sequence"/>
</dbReference>
<accession>A0A2G1BW37</accession>
<dbReference type="Proteomes" id="UP001242342">
    <property type="component" value="Unassembled WGS sequence"/>
</dbReference>
<gene>
    <name evidence="2" type="ORF">CSC81_07215</name>
    <name evidence="1" type="ORF">Q8W23_02010</name>
</gene>
<dbReference type="Pfam" id="PF08888">
    <property type="entry name" value="HopJ"/>
    <property type="match status" value="1"/>
</dbReference>
<dbReference type="AlphaFoldDB" id="A0A2G1BW37"/>
<reference evidence="2" key="2">
    <citation type="submission" date="2017-10" db="EMBL/GenBank/DDBJ databases">
        <authorList>
            <person name="Enke T.N."/>
            <person name="Cordero O.X."/>
        </authorList>
    </citation>
    <scope>NUCLEOTIDE SEQUENCE</scope>
    <source>
        <strain evidence="2">4G03</strain>
    </source>
</reference>
<keyword evidence="4" id="KW-1185">Reference proteome</keyword>
<reference evidence="2 3" key="1">
    <citation type="journal article" date="2016" name="Nat. Commun.">
        <title>Microbial interactions lead to rapid micro-scale successions on model marine particles.</title>
        <authorList>
            <person name="Datta M.S."/>
            <person name="Sliwerska E."/>
            <person name="Gore J."/>
            <person name="Polz M.F."/>
            <person name="Cordero O.X."/>
        </authorList>
    </citation>
    <scope>NUCLEOTIDE SEQUENCE [LARGE SCALE GENOMIC DNA]</scope>
    <source>
        <strain evidence="2 3">4G03</strain>
    </source>
</reference>
<evidence type="ECO:0000313" key="1">
    <source>
        <dbReference type="EMBL" id="MDP2540241.1"/>
    </source>
</evidence>
<organism evidence="2 3">
    <name type="scientific">Tenacibaculum discolor</name>
    <dbReference type="NCBI Taxonomy" id="361581"/>
    <lineage>
        <taxon>Bacteria</taxon>
        <taxon>Pseudomonadati</taxon>
        <taxon>Bacteroidota</taxon>
        <taxon>Flavobacteriia</taxon>
        <taxon>Flavobacteriales</taxon>
        <taxon>Flavobacteriaceae</taxon>
        <taxon>Tenacibaculum</taxon>
    </lineage>
</organism>
<dbReference type="InterPro" id="IPR038604">
    <property type="entry name" value="HopJ_sf"/>
</dbReference>
<name>A0A2G1BW37_9FLAO</name>
<evidence type="ECO:0000313" key="2">
    <source>
        <dbReference type="EMBL" id="PHN98184.1"/>
    </source>
</evidence>
<evidence type="ECO:0000313" key="3">
    <source>
        <dbReference type="Proteomes" id="UP000222163"/>
    </source>
</evidence>
<proteinExistence type="predicted"/>
<protein>
    <submittedName>
        <fullName evidence="1 2">Type III effector</fullName>
    </submittedName>
</protein>
<dbReference type="Gene3D" id="3.20.160.10">
    <property type="entry name" value="vpa0580 domain like"/>
    <property type="match status" value="1"/>
</dbReference>
<dbReference type="EMBL" id="PDUU01000004">
    <property type="protein sequence ID" value="PHN98184.1"/>
    <property type="molecule type" value="Genomic_DNA"/>
</dbReference>
<sequence>MTLDRFKEAIQSTPEKVEFSDTMSVIENVYNFTPTAFKNGDLYNEAEKNQGSCKVFSFAIQQGFSKEETLACFGQYYFEDVLKNPEGTDHQNIRNFIKTGFEGIFFEGEALKKR</sequence>